<keyword evidence="3 5" id="KW-0067">ATP-binding</keyword>
<feature type="domain" description="ABC transporter" evidence="4">
    <location>
        <begin position="3"/>
        <end position="235"/>
    </location>
</feature>
<accession>A0AAE3VW74</accession>
<dbReference type="InterPro" id="IPR027417">
    <property type="entry name" value="P-loop_NTPase"/>
</dbReference>
<sequence length="252" mass="27369">MTIQAEHITRRVRGRALLDDVTLTPPAHAITGLLGPNGSGKSTLLRVLAGLQRPDHGRVLVDGADRATIPRRALARRIAIVTQHVPANVDMSVRDVLLLARIPHRPALAPTTVDDDRRAEEALDAAGLPGIADRRWSQLSGGERQRADIARALLQDPEVLLLDEPTNHLDIRHRLALFHRLRAAGRTVVTALHDLDLAAAFCDHVALLLDGRLVAAGSPADVLTAAMIRRVYRVEAEVTAGDDGRPRIRIVP</sequence>
<dbReference type="SMART" id="SM00382">
    <property type="entry name" value="AAA"/>
    <property type="match status" value="1"/>
</dbReference>
<dbReference type="SUPFAM" id="SSF52540">
    <property type="entry name" value="P-loop containing nucleoside triphosphate hydrolases"/>
    <property type="match status" value="1"/>
</dbReference>
<evidence type="ECO:0000256" key="2">
    <source>
        <dbReference type="ARBA" id="ARBA00022741"/>
    </source>
</evidence>
<dbReference type="PANTHER" id="PTHR42794:SF2">
    <property type="entry name" value="ABC TRANSPORTER ATP-BINDING PROTEIN"/>
    <property type="match status" value="1"/>
</dbReference>
<dbReference type="FunFam" id="3.40.50.300:FF:000134">
    <property type="entry name" value="Iron-enterobactin ABC transporter ATP-binding protein"/>
    <property type="match status" value="1"/>
</dbReference>
<dbReference type="AlphaFoldDB" id="A0AAE3VW74"/>
<dbReference type="Proteomes" id="UP001240236">
    <property type="component" value="Unassembled WGS sequence"/>
</dbReference>
<dbReference type="PANTHER" id="PTHR42794">
    <property type="entry name" value="HEMIN IMPORT ATP-BINDING PROTEIN HMUV"/>
    <property type="match status" value="1"/>
</dbReference>
<evidence type="ECO:0000259" key="4">
    <source>
        <dbReference type="PROSITE" id="PS50893"/>
    </source>
</evidence>
<name>A0AAE3VW74_9ACTN</name>
<organism evidence="5 6">
    <name type="scientific">Catenuloplanes indicus</name>
    <dbReference type="NCBI Taxonomy" id="137267"/>
    <lineage>
        <taxon>Bacteria</taxon>
        <taxon>Bacillati</taxon>
        <taxon>Actinomycetota</taxon>
        <taxon>Actinomycetes</taxon>
        <taxon>Micromonosporales</taxon>
        <taxon>Micromonosporaceae</taxon>
        <taxon>Catenuloplanes</taxon>
    </lineage>
</organism>
<evidence type="ECO:0000313" key="5">
    <source>
        <dbReference type="EMBL" id="MDQ0365338.1"/>
    </source>
</evidence>
<dbReference type="InterPro" id="IPR003439">
    <property type="entry name" value="ABC_transporter-like_ATP-bd"/>
</dbReference>
<evidence type="ECO:0000256" key="3">
    <source>
        <dbReference type="ARBA" id="ARBA00022840"/>
    </source>
</evidence>
<dbReference type="PROSITE" id="PS00211">
    <property type="entry name" value="ABC_TRANSPORTER_1"/>
    <property type="match status" value="1"/>
</dbReference>
<dbReference type="PROSITE" id="PS50893">
    <property type="entry name" value="ABC_TRANSPORTER_2"/>
    <property type="match status" value="1"/>
</dbReference>
<dbReference type="GO" id="GO:0005524">
    <property type="term" value="F:ATP binding"/>
    <property type="evidence" value="ECO:0007669"/>
    <property type="project" value="UniProtKB-KW"/>
</dbReference>
<dbReference type="InterPro" id="IPR003593">
    <property type="entry name" value="AAA+_ATPase"/>
</dbReference>
<reference evidence="5 6" key="1">
    <citation type="submission" date="2023-07" db="EMBL/GenBank/DDBJ databases">
        <title>Sequencing the genomes of 1000 actinobacteria strains.</title>
        <authorList>
            <person name="Klenk H.-P."/>
        </authorList>
    </citation>
    <scope>NUCLEOTIDE SEQUENCE [LARGE SCALE GENOMIC DNA]</scope>
    <source>
        <strain evidence="5 6">DSM 44709</strain>
    </source>
</reference>
<gene>
    <name evidence="5" type="ORF">J2S42_002007</name>
</gene>
<dbReference type="Pfam" id="PF00005">
    <property type="entry name" value="ABC_tran"/>
    <property type="match status" value="1"/>
</dbReference>
<dbReference type="Gene3D" id="3.40.50.300">
    <property type="entry name" value="P-loop containing nucleotide triphosphate hydrolases"/>
    <property type="match status" value="1"/>
</dbReference>
<dbReference type="InterPro" id="IPR017871">
    <property type="entry name" value="ABC_transporter-like_CS"/>
</dbReference>
<keyword evidence="1" id="KW-0813">Transport</keyword>
<keyword evidence="2" id="KW-0547">Nucleotide-binding</keyword>
<dbReference type="GO" id="GO:0016887">
    <property type="term" value="F:ATP hydrolysis activity"/>
    <property type="evidence" value="ECO:0007669"/>
    <property type="project" value="InterPro"/>
</dbReference>
<dbReference type="CDD" id="cd03214">
    <property type="entry name" value="ABC_Iron-Siderophores_B12_Hemin"/>
    <property type="match status" value="1"/>
</dbReference>
<evidence type="ECO:0000313" key="6">
    <source>
        <dbReference type="Proteomes" id="UP001240236"/>
    </source>
</evidence>
<dbReference type="EMBL" id="JAUSUZ010000001">
    <property type="protein sequence ID" value="MDQ0365338.1"/>
    <property type="molecule type" value="Genomic_DNA"/>
</dbReference>
<protein>
    <submittedName>
        <fullName evidence="5">Iron complex transport system ATP-binding protein</fullName>
    </submittedName>
</protein>
<evidence type="ECO:0000256" key="1">
    <source>
        <dbReference type="ARBA" id="ARBA00022448"/>
    </source>
</evidence>
<dbReference type="RefSeq" id="WP_307237818.1">
    <property type="nucleotide sequence ID" value="NZ_JAUSUZ010000001.1"/>
</dbReference>
<proteinExistence type="predicted"/>
<keyword evidence="6" id="KW-1185">Reference proteome</keyword>
<comment type="caution">
    <text evidence="5">The sequence shown here is derived from an EMBL/GenBank/DDBJ whole genome shotgun (WGS) entry which is preliminary data.</text>
</comment>